<reference evidence="1" key="1">
    <citation type="submission" date="2023-06" db="EMBL/GenBank/DDBJ databases">
        <authorList>
            <person name="Kurt Z."/>
        </authorList>
    </citation>
    <scope>NUCLEOTIDE SEQUENCE</scope>
</reference>
<comment type="caution">
    <text evidence="1">The sequence shown here is derived from an EMBL/GenBank/DDBJ whole genome shotgun (WGS) entry which is preliminary data.</text>
</comment>
<keyword evidence="3" id="KW-1185">Reference proteome</keyword>
<evidence type="ECO:0000313" key="1">
    <source>
        <dbReference type="EMBL" id="CAI9926952.1"/>
    </source>
</evidence>
<dbReference type="Proteomes" id="UP001642409">
    <property type="component" value="Unassembled WGS sequence"/>
</dbReference>
<accession>A0AA86TU08</accession>
<name>A0AA86TU08_9EUKA</name>
<dbReference type="EMBL" id="CATOUU010000380">
    <property type="protein sequence ID" value="CAI9926952.1"/>
    <property type="molecule type" value="Genomic_DNA"/>
</dbReference>
<protein>
    <submittedName>
        <fullName evidence="2">Hypothetical_protein</fullName>
    </submittedName>
</protein>
<organism evidence="1">
    <name type="scientific">Hexamita inflata</name>
    <dbReference type="NCBI Taxonomy" id="28002"/>
    <lineage>
        <taxon>Eukaryota</taxon>
        <taxon>Metamonada</taxon>
        <taxon>Diplomonadida</taxon>
        <taxon>Hexamitidae</taxon>
        <taxon>Hexamitinae</taxon>
        <taxon>Hexamita</taxon>
    </lineage>
</organism>
<dbReference type="EMBL" id="CAXDID020000003">
    <property type="protein sequence ID" value="CAL5971640.1"/>
    <property type="molecule type" value="Genomic_DNA"/>
</dbReference>
<gene>
    <name evidence="1" type="ORF">HINF_LOCUS14597</name>
    <name evidence="2" type="ORF">HINF_LOCUS1506</name>
</gene>
<proteinExistence type="predicted"/>
<evidence type="ECO:0000313" key="3">
    <source>
        <dbReference type="Proteomes" id="UP001642409"/>
    </source>
</evidence>
<sequence length="110" mass="12772">MNKYKLLSDVHEQHQKQHQICAKFITSTICNTVNTDLIMLTNESDCKCQIQEHSFQNLLIRPKFQQQLFKTLVQSAQSLSRSYSVSESHVMCLFDIDDVSVDNQDFVCIQ</sequence>
<reference evidence="2 3" key="2">
    <citation type="submission" date="2024-07" db="EMBL/GenBank/DDBJ databases">
        <authorList>
            <person name="Akdeniz Z."/>
        </authorList>
    </citation>
    <scope>NUCLEOTIDE SEQUENCE [LARGE SCALE GENOMIC DNA]</scope>
</reference>
<dbReference type="AlphaFoldDB" id="A0AA86TU08"/>
<evidence type="ECO:0000313" key="2">
    <source>
        <dbReference type="EMBL" id="CAL5971640.1"/>
    </source>
</evidence>